<gene>
    <name evidence="12" type="ORF">CYJ19_01520</name>
</gene>
<dbReference type="GO" id="GO:0043546">
    <property type="term" value="F:molybdopterin cofactor binding"/>
    <property type="evidence" value="ECO:0007669"/>
    <property type="project" value="InterPro"/>
</dbReference>
<accession>A0A2I1IQ96</accession>
<dbReference type="AlphaFoldDB" id="A0A2I1IQ96"/>
<evidence type="ECO:0000256" key="3">
    <source>
        <dbReference type="ARBA" id="ARBA00010312"/>
    </source>
</evidence>
<dbReference type="GO" id="GO:0008863">
    <property type="term" value="F:formate dehydrogenase (NAD+) activity"/>
    <property type="evidence" value="ECO:0007669"/>
    <property type="project" value="InterPro"/>
</dbReference>
<keyword evidence="4" id="KW-0004">4Fe-4S</keyword>
<dbReference type="InterPro" id="IPR037951">
    <property type="entry name" value="MopB_CT_YdeP"/>
</dbReference>
<comment type="similarity">
    <text evidence="3">Belongs to the prokaryotic molybdopterin-containing oxidoreductase family.</text>
</comment>
<dbReference type="Pfam" id="PF01568">
    <property type="entry name" value="Molydop_binding"/>
    <property type="match status" value="1"/>
</dbReference>
<dbReference type="PANTHER" id="PTHR43105:SF4">
    <property type="entry name" value="PROTEIN YDEP"/>
    <property type="match status" value="1"/>
</dbReference>
<dbReference type="InterPro" id="IPR041953">
    <property type="entry name" value="YdeP_MopB"/>
</dbReference>
<feature type="domain" description="Molybdopterin oxidoreductase" evidence="10">
    <location>
        <begin position="126"/>
        <end position="493"/>
    </location>
</feature>
<evidence type="ECO:0000256" key="9">
    <source>
        <dbReference type="ARBA" id="ARBA00023014"/>
    </source>
</evidence>
<keyword evidence="7" id="KW-0560">Oxidoreductase</keyword>
<sequence length="765" mass="84965">MALEENNVIMADADARADVIDNPKIKKPHKSAVGIEGATRGMYFGVREFGLLNLIDLNRHNGVKCPGCAWPNPSAGKGGIVDFCENGAKAVAEESTARRCTPDFFAEHPFASLRERTDYELSHEGRLTHPVIKREGDDSYRPITWVEAFDAIADQLKKIEPNEAAFYTSGRTCNETAYMFQLLAKRLGTNNLPDCSNMCHEASGKALIPTLGLGKGSVTLEDFAHADLVITLGQNPGTNHPRQLGSFAACKENGGKIVVINPLPEAGLRKFRDPQTINGMIGTGTPIADEFYQIRLDGDLAFFQAVNQELIKRDALDHDFLDKYTTGQEEVIEHLKQVDPEAVRKATGLPDESIQRVADLVEKANGVIVCWALGATQHKNSVETLQEIVNMLLLTGNIGKPGAGTCPVRGHSNVQGDRTMGVWEEPPESFCAALEKEFHFPIPREHGWNVVETCKAIRDGRCKFFMQMGGNFLRAASDTAILERTFPELEMTVHVSTKLNRSHIYPGKTSIILPTLTRSDAFYYGDEQQAVTTEDSMGYVTASYGKRRALDHLLSETYILGEIGHRIGGENCWRQMGRSTKEIRRRIENTIPGFENFEERLTEPNGLILPNGPRERNFTTKDGKAHLTINNIEPLECPPGHLLLQTLRSHDQYNTTIYALSDRYRGIKKGRRVVLVNKDDIEELGFKPGDVVDLYSDWDGTTRCAPNFRLVPYKTPRQCAAAYMPEANVLIALDNECKVSQTPVMKSILIYMKPAKSTGKGGEKE</sequence>
<dbReference type="Gene3D" id="3.40.228.10">
    <property type="entry name" value="Dimethylsulfoxide Reductase, domain 2"/>
    <property type="match status" value="1"/>
</dbReference>
<dbReference type="GO" id="GO:0016020">
    <property type="term" value="C:membrane"/>
    <property type="evidence" value="ECO:0007669"/>
    <property type="project" value="TreeGrafter"/>
</dbReference>
<dbReference type="InterPro" id="IPR009010">
    <property type="entry name" value="Asp_de-COase-like_dom_sf"/>
</dbReference>
<reference evidence="12 13" key="1">
    <citation type="submission" date="2017-12" db="EMBL/GenBank/DDBJ databases">
        <title>Phylogenetic diversity of female urinary microbiome.</title>
        <authorList>
            <person name="Thomas-White K."/>
            <person name="Wolfe A.J."/>
        </authorList>
    </citation>
    <scope>NUCLEOTIDE SEQUENCE [LARGE SCALE GENOMIC DNA]</scope>
    <source>
        <strain evidence="12 13">UMB0402</strain>
    </source>
</reference>
<evidence type="ECO:0000256" key="5">
    <source>
        <dbReference type="ARBA" id="ARBA00022505"/>
    </source>
</evidence>
<dbReference type="GeneID" id="35866257"/>
<dbReference type="InterPro" id="IPR006657">
    <property type="entry name" value="MoPterin_dinucl-bd_dom"/>
</dbReference>
<dbReference type="NCBIfam" id="TIGR01701">
    <property type="entry name" value="Fdhalpha-like"/>
    <property type="match status" value="1"/>
</dbReference>
<dbReference type="PANTHER" id="PTHR43105">
    <property type="entry name" value="RESPIRATORY NITRATE REDUCTASE"/>
    <property type="match status" value="1"/>
</dbReference>
<proteinExistence type="inferred from homology"/>
<dbReference type="SUPFAM" id="SSF53706">
    <property type="entry name" value="Formate dehydrogenase/DMSO reductase, domains 1-3"/>
    <property type="match status" value="1"/>
</dbReference>
<evidence type="ECO:0000259" key="10">
    <source>
        <dbReference type="Pfam" id="PF00384"/>
    </source>
</evidence>
<dbReference type="SUPFAM" id="SSF50692">
    <property type="entry name" value="ADC-like"/>
    <property type="match status" value="1"/>
</dbReference>
<dbReference type="InterPro" id="IPR006656">
    <property type="entry name" value="Mopterin_OxRdtase"/>
</dbReference>
<dbReference type="CDD" id="cd02787">
    <property type="entry name" value="MopB_CT_ydeP"/>
    <property type="match status" value="1"/>
</dbReference>
<dbReference type="InterPro" id="IPR050123">
    <property type="entry name" value="Prok_molybdopt-oxidoreductase"/>
</dbReference>
<keyword evidence="9" id="KW-0411">Iron-sulfur</keyword>
<dbReference type="EMBL" id="PKKO01000001">
    <property type="protein sequence ID" value="PKY73294.1"/>
    <property type="molecule type" value="Genomic_DNA"/>
</dbReference>
<dbReference type="STRING" id="33007.HMPREF3198_00945"/>
<evidence type="ECO:0000259" key="11">
    <source>
        <dbReference type="Pfam" id="PF01568"/>
    </source>
</evidence>
<evidence type="ECO:0008006" key="14">
    <source>
        <dbReference type="Google" id="ProtNLM"/>
    </source>
</evidence>
<dbReference type="Gene3D" id="3.40.50.740">
    <property type="match status" value="1"/>
</dbReference>
<evidence type="ECO:0000313" key="12">
    <source>
        <dbReference type="EMBL" id="PKY73294.1"/>
    </source>
</evidence>
<keyword evidence="5" id="KW-0500">Molybdenum</keyword>
<dbReference type="CDD" id="cd02767">
    <property type="entry name" value="MopB_ydeP"/>
    <property type="match status" value="1"/>
</dbReference>
<evidence type="ECO:0000256" key="6">
    <source>
        <dbReference type="ARBA" id="ARBA00022723"/>
    </source>
</evidence>
<feature type="domain" description="Molybdopterin dinucleotide-binding" evidence="11">
    <location>
        <begin position="642"/>
        <end position="746"/>
    </location>
</feature>
<dbReference type="InterPro" id="IPR010046">
    <property type="entry name" value="Mopterin_OxRdtse_a_bac"/>
</dbReference>
<dbReference type="RefSeq" id="WP_024330669.1">
    <property type="nucleotide sequence ID" value="NZ_CP118948.1"/>
</dbReference>
<keyword evidence="6" id="KW-0479">Metal-binding</keyword>
<name>A0A2I1IQ96_9ACTO</name>
<keyword evidence="8" id="KW-0408">Iron</keyword>
<evidence type="ECO:0000256" key="4">
    <source>
        <dbReference type="ARBA" id="ARBA00022485"/>
    </source>
</evidence>
<dbReference type="Proteomes" id="UP000235122">
    <property type="component" value="Unassembled WGS sequence"/>
</dbReference>
<dbReference type="GO" id="GO:0051539">
    <property type="term" value="F:4 iron, 4 sulfur cluster binding"/>
    <property type="evidence" value="ECO:0007669"/>
    <property type="project" value="UniProtKB-KW"/>
</dbReference>
<comment type="cofactor">
    <cofactor evidence="1">
        <name>Mo-bis(molybdopterin guanine dinucleotide)</name>
        <dbReference type="ChEBI" id="CHEBI:60539"/>
    </cofactor>
</comment>
<evidence type="ECO:0000256" key="8">
    <source>
        <dbReference type="ARBA" id="ARBA00023004"/>
    </source>
</evidence>
<keyword evidence="13" id="KW-1185">Reference proteome</keyword>
<dbReference type="PIRSF" id="PIRSF000144">
    <property type="entry name" value="CbbBc"/>
    <property type="match status" value="1"/>
</dbReference>
<protein>
    <recommendedName>
        <fullName evidence="14">FdhF/YdeP family oxidoreductase</fullName>
    </recommendedName>
</protein>
<evidence type="ECO:0000313" key="13">
    <source>
        <dbReference type="Proteomes" id="UP000235122"/>
    </source>
</evidence>
<evidence type="ECO:0000256" key="2">
    <source>
        <dbReference type="ARBA" id="ARBA00001966"/>
    </source>
</evidence>
<evidence type="ECO:0000256" key="7">
    <source>
        <dbReference type="ARBA" id="ARBA00023002"/>
    </source>
</evidence>
<organism evidence="12 13">
    <name type="scientific">Winkia neuii</name>
    <dbReference type="NCBI Taxonomy" id="33007"/>
    <lineage>
        <taxon>Bacteria</taxon>
        <taxon>Bacillati</taxon>
        <taxon>Actinomycetota</taxon>
        <taxon>Actinomycetes</taxon>
        <taxon>Actinomycetales</taxon>
        <taxon>Actinomycetaceae</taxon>
        <taxon>Winkia</taxon>
    </lineage>
</organism>
<evidence type="ECO:0000256" key="1">
    <source>
        <dbReference type="ARBA" id="ARBA00001942"/>
    </source>
</evidence>
<dbReference type="Pfam" id="PF00384">
    <property type="entry name" value="Molybdopterin"/>
    <property type="match status" value="1"/>
</dbReference>
<dbReference type="GO" id="GO:0030151">
    <property type="term" value="F:molybdenum ion binding"/>
    <property type="evidence" value="ECO:0007669"/>
    <property type="project" value="InterPro"/>
</dbReference>
<comment type="cofactor">
    <cofactor evidence="2">
        <name>[4Fe-4S] cluster</name>
        <dbReference type="ChEBI" id="CHEBI:49883"/>
    </cofactor>
</comment>
<comment type="caution">
    <text evidence="12">The sequence shown here is derived from an EMBL/GenBank/DDBJ whole genome shotgun (WGS) entry which is preliminary data.</text>
</comment>